<keyword evidence="1" id="KW-0732">Signal</keyword>
<protein>
    <recommendedName>
        <fullName evidence="4">DUF3108 domain-containing protein</fullName>
    </recommendedName>
</protein>
<dbReference type="RefSeq" id="WP_184563045.1">
    <property type="nucleotide sequence ID" value="NZ_JACIEI010000002.1"/>
</dbReference>
<accession>A0A7W6GZ84</accession>
<sequence>MKFPAATLCFLMLAAPVGAESFSVSLGGKALGQIKFAETGRKTILTSTLDNTPLGVFNGNYTGTSIGNTATSRFTGESRSSRKNRVVTVEIAKARAVGTAITPQDELTALSDINKVPAGVMDPVRAMAQLFRAKGCPAPIQMYDGRRVVAMRSDRGTQAGETLTCAVSYKVIAGPGHLSPLGISSAKIELIYRTAGGKQTLQHLKISSGLFNVRLSREK</sequence>
<gene>
    <name evidence="2" type="ORF">GGR95_000813</name>
</gene>
<name>A0A7W6GZ84_9RHOB</name>
<organism evidence="2 3">
    <name type="scientific">Sulfitobacter undariae</name>
    <dbReference type="NCBI Taxonomy" id="1563671"/>
    <lineage>
        <taxon>Bacteria</taxon>
        <taxon>Pseudomonadati</taxon>
        <taxon>Pseudomonadota</taxon>
        <taxon>Alphaproteobacteria</taxon>
        <taxon>Rhodobacterales</taxon>
        <taxon>Roseobacteraceae</taxon>
        <taxon>Sulfitobacter</taxon>
    </lineage>
</organism>
<keyword evidence="3" id="KW-1185">Reference proteome</keyword>
<proteinExistence type="predicted"/>
<dbReference type="AlphaFoldDB" id="A0A7W6GZ84"/>
<dbReference type="Proteomes" id="UP000530268">
    <property type="component" value="Unassembled WGS sequence"/>
</dbReference>
<comment type="caution">
    <text evidence="2">The sequence shown here is derived from an EMBL/GenBank/DDBJ whole genome shotgun (WGS) entry which is preliminary data.</text>
</comment>
<evidence type="ECO:0000313" key="2">
    <source>
        <dbReference type="EMBL" id="MBB3993185.1"/>
    </source>
</evidence>
<evidence type="ECO:0000256" key="1">
    <source>
        <dbReference type="SAM" id="SignalP"/>
    </source>
</evidence>
<feature type="signal peptide" evidence="1">
    <location>
        <begin position="1"/>
        <end position="19"/>
    </location>
</feature>
<feature type="chain" id="PRO_5031374072" description="DUF3108 domain-containing protein" evidence="1">
    <location>
        <begin position="20"/>
        <end position="219"/>
    </location>
</feature>
<dbReference type="EMBL" id="JACIEI010000002">
    <property type="protein sequence ID" value="MBB3993185.1"/>
    <property type="molecule type" value="Genomic_DNA"/>
</dbReference>
<evidence type="ECO:0000313" key="3">
    <source>
        <dbReference type="Proteomes" id="UP000530268"/>
    </source>
</evidence>
<evidence type="ECO:0008006" key="4">
    <source>
        <dbReference type="Google" id="ProtNLM"/>
    </source>
</evidence>
<reference evidence="2 3" key="1">
    <citation type="submission" date="2020-08" db="EMBL/GenBank/DDBJ databases">
        <title>Genomic Encyclopedia of Type Strains, Phase IV (KMG-IV): sequencing the most valuable type-strain genomes for metagenomic binning, comparative biology and taxonomic classification.</title>
        <authorList>
            <person name="Goeker M."/>
        </authorList>
    </citation>
    <scope>NUCLEOTIDE SEQUENCE [LARGE SCALE GENOMIC DNA]</scope>
    <source>
        <strain evidence="2 3">DSM 102234</strain>
    </source>
</reference>